<dbReference type="InterPro" id="IPR032675">
    <property type="entry name" value="LRR_dom_sf"/>
</dbReference>
<dbReference type="InterPro" id="IPR057207">
    <property type="entry name" value="FBXL15_LRR"/>
</dbReference>
<evidence type="ECO:0000259" key="10">
    <source>
        <dbReference type="PROSITE" id="PS50042"/>
    </source>
</evidence>
<dbReference type="InterPro" id="IPR018488">
    <property type="entry name" value="cNMP-bd_CS"/>
</dbReference>
<dbReference type="InterPro" id="IPR000595">
    <property type="entry name" value="cNMP-bd_dom"/>
</dbReference>
<dbReference type="Pfam" id="PF00027">
    <property type="entry name" value="cNMP_binding"/>
    <property type="match status" value="2"/>
</dbReference>
<dbReference type="GO" id="GO:0016020">
    <property type="term" value="C:membrane"/>
    <property type="evidence" value="ECO:0007669"/>
    <property type="project" value="UniProtKB-SubCell"/>
</dbReference>
<dbReference type="Pfam" id="PF25372">
    <property type="entry name" value="DUF7885"/>
    <property type="match status" value="1"/>
</dbReference>
<keyword evidence="8" id="KW-0407">Ion channel</keyword>
<dbReference type="Pfam" id="PF13516">
    <property type="entry name" value="LRR_6"/>
    <property type="match status" value="1"/>
</dbReference>
<evidence type="ECO:0000256" key="3">
    <source>
        <dbReference type="ARBA" id="ARBA00022692"/>
    </source>
</evidence>
<dbReference type="CDD" id="cd00038">
    <property type="entry name" value="CAP_ED"/>
    <property type="match status" value="2"/>
</dbReference>
<feature type="region of interest" description="Disordered" evidence="9">
    <location>
        <begin position="331"/>
        <end position="351"/>
    </location>
</feature>
<evidence type="ECO:0000256" key="6">
    <source>
        <dbReference type="ARBA" id="ARBA00023136"/>
    </source>
</evidence>
<evidence type="ECO:0000256" key="9">
    <source>
        <dbReference type="SAM" id="MobiDB-lite"/>
    </source>
</evidence>
<dbReference type="Gene3D" id="2.60.120.10">
    <property type="entry name" value="Jelly Rolls"/>
    <property type="match status" value="2"/>
</dbReference>
<accession>A0A8H7UB65</accession>
<name>A0A8H7UB65_MORIS</name>
<dbReference type="InterPro" id="IPR014710">
    <property type="entry name" value="RmlC-like_jellyroll"/>
</dbReference>
<gene>
    <name evidence="12" type="ORF">INT43_001971</name>
</gene>
<dbReference type="SUPFAM" id="SSF51206">
    <property type="entry name" value="cAMP-binding domain-like"/>
    <property type="match status" value="2"/>
</dbReference>
<dbReference type="PROSITE" id="PS50181">
    <property type="entry name" value="FBOX"/>
    <property type="match status" value="1"/>
</dbReference>
<dbReference type="InterPro" id="IPR001810">
    <property type="entry name" value="F-box_dom"/>
</dbReference>
<dbReference type="InterPro" id="IPR018490">
    <property type="entry name" value="cNMP-bd_dom_sf"/>
</dbReference>
<evidence type="ECO:0000256" key="5">
    <source>
        <dbReference type="ARBA" id="ARBA00023065"/>
    </source>
</evidence>
<protein>
    <recommendedName>
        <fullName evidence="14">Cyclic nucleotide-binding domain-containing protein</fullName>
    </recommendedName>
</protein>
<dbReference type="FunFam" id="2.60.120.10:FF:000057">
    <property type="entry name" value="Cyclic nucleotide-binding domain protein"/>
    <property type="match status" value="1"/>
</dbReference>
<keyword evidence="2" id="KW-0813">Transport</keyword>
<dbReference type="SUPFAM" id="SSF52047">
    <property type="entry name" value="RNI-like"/>
    <property type="match status" value="1"/>
</dbReference>
<feature type="domain" description="Cyclic nucleotide-binding" evidence="10">
    <location>
        <begin position="1"/>
        <end position="102"/>
    </location>
</feature>
<dbReference type="GO" id="GO:0044877">
    <property type="term" value="F:protein-containing complex binding"/>
    <property type="evidence" value="ECO:0007669"/>
    <property type="project" value="TreeGrafter"/>
</dbReference>
<dbReference type="InterPro" id="IPR050866">
    <property type="entry name" value="CNG_cation_channel"/>
</dbReference>
<keyword evidence="4" id="KW-1133">Transmembrane helix</keyword>
<comment type="subcellular location">
    <subcellularLocation>
        <location evidence="1">Membrane</location>
        <topology evidence="1">Multi-pass membrane protein</topology>
    </subcellularLocation>
</comment>
<dbReference type="PROSITE" id="PS50042">
    <property type="entry name" value="CNMP_BINDING_3"/>
    <property type="match status" value="2"/>
</dbReference>
<dbReference type="OrthoDB" id="421226at2759"/>
<feature type="compositionally biased region" description="Polar residues" evidence="9">
    <location>
        <begin position="331"/>
        <end position="345"/>
    </location>
</feature>
<keyword evidence="5" id="KW-0406">Ion transport</keyword>
<feature type="domain" description="Cyclic nucleotide-binding" evidence="10">
    <location>
        <begin position="149"/>
        <end position="257"/>
    </location>
</feature>
<keyword evidence="7" id="KW-1071">Ligand-gated ion channel</keyword>
<dbReference type="Proteomes" id="UP000654370">
    <property type="component" value="Unassembled WGS sequence"/>
</dbReference>
<evidence type="ECO:0000256" key="8">
    <source>
        <dbReference type="ARBA" id="ARBA00023303"/>
    </source>
</evidence>
<evidence type="ECO:0000256" key="1">
    <source>
        <dbReference type="ARBA" id="ARBA00004141"/>
    </source>
</evidence>
<dbReference type="PANTHER" id="PTHR45638">
    <property type="entry name" value="CYCLIC NUCLEOTIDE-GATED CATION CHANNEL SUBUNIT A"/>
    <property type="match status" value="1"/>
</dbReference>
<dbReference type="PANTHER" id="PTHR45638:SF24">
    <property type="entry name" value="CYCLIC NUCLEOTIDE-BINDING DOMAIN PROTEIN (AFU_ORTHOLOGUE AFUA_2G03170)"/>
    <property type="match status" value="1"/>
</dbReference>
<evidence type="ECO:0000256" key="4">
    <source>
        <dbReference type="ARBA" id="ARBA00022989"/>
    </source>
</evidence>
<proteinExistence type="predicted"/>
<keyword evidence="6" id="KW-0472">Membrane</keyword>
<reference evidence="12" key="1">
    <citation type="submission" date="2020-12" db="EMBL/GenBank/DDBJ databases">
        <title>Metabolic potential, ecology and presence of endohyphal bacteria is reflected in genomic diversity of Mucoromycotina.</title>
        <authorList>
            <person name="Muszewska A."/>
            <person name="Okrasinska A."/>
            <person name="Steczkiewicz K."/>
            <person name="Drgas O."/>
            <person name="Orlowska M."/>
            <person name="Perlinska-Lenart U."/>
            <person name="Aleksandrzak-Piekarczyk T."/>
            <person name="Szatraj K."/>
            <person name="Zielenkiewicz U."/>
            <person name="Pilsyk S."/>
            <person name="Malc E."/>
            <person name="Mieczkowski P."/>
            <person name="Kruszewska J.S."/>
            <person name="Biernat P."/>
            <person name="Pawlowska J."/>
        </authorList>
    </citation>
    <scope>NUCLEOTIDE SEQUENCE</scope>
    <source>
        <strain evidence="12">WA0000067209</strain>
    </source>
</reference>
<organism evidence="12 13">
    <name type="scientific">Mortierella isabellina</name>
    <name type="common">Filamentous fungus</name>
    <name type="synonym">Umbelopsis isabellina</name>
    <dbReference type="NCBI Taxonomy" id="91625"/>
    <lineage>
        <taxon>Eukaryota</taxon>
        <taxon>Fungi</taxon>
        <taxon>Fungi incertae sedis</taxon>
        <taxon>Mucoromycota</taxon>
        <taxon>Mucoromycotina</taxon>
        <taxon>Umbelopsidomycetes</taxon>
        <taxon>Umbelopsidales</taxon>
        <taxon>Umbelopsidaceae</taxon>
        <taxon>Umbelopsis</taxon>
    </lineage>
</organism>
<dbReference type="PROSITE" id="PS00889">
    <property type="entry name" value="CNMP_BINDING_2"/>
    <property type="match status" value="1"/>
</dbReference>
<feature type="domain" description="F-box" evidence="11">
    <location>
        <begin position="410"/>
        <end position="459"/>
    </location>
</feature>
<evidence type="ECO:0008006" key="14">
    <source>
        <dbReference type="Google" id="ProtNLM"/>
    </source>
</evidence>
<dbReference type="PROSITE" id="PS00888">
    <property type="entry name" value="CNMP_BINDING_1"/>
    <property type="match status" value="1"/>
</dbReference>
<dbReference type="InterPro" id="IPR006553">
    <property type="entry name" value="Leu-rich_rpt_Cys-con_subtyp"/>
</dbReference>
<comment type="caution">
    <text evidence="12">The sequence shown here is derived from an EMBL/GenBank/DDBJ whole genome shotgun (WGS) entry which is preliminary data.</text>
</comment>
<dbReference type="EMBL" id="JAEPQZ010000007">
    <property type="protein sequence ID" value="KAG2179121.1"/>
    <property type="molecule type" value="Genomic_DNA"/>
</dbReference>
<dbReference type="Gene3D" id="3.80.10.10">
    <property type="entry name" value="Ribonuclease Inhibitor"/>
    <property type="match status" value="2"/>
</dbReference>
<dbReference type="SMART" id="SM00100">
    <property type="entry name" value="cNMP"/>
    <property type="match status" value="2"/>
</dbReference>
<evidence type="ECO:0000259" key="11">
    <source>
        <dbReference type="PROSITE" id="PS50181"/>
    </source>
</evidence>
<keyword evidence="3" id="KW-0812">Transmembrane</keyword>
<dbReference type="InterPro" id="IPR001611">
    <property type="entry name" value="Leu-rich_rpt"/>
</dbReference>
<dbReference type="GO" id="GO:0005221">
    <property type="term" value="F:intracellularly cyclic nucleotide-activated monoatomic cation channel activity"/>
    <property type="evidence" value="ECO:0007669"/>
    <property type="project" value="InterPro"/>
</dbReference>
<evidence type="ECO:0000256" key="7">
    <source>
        <dbReference type="ARBA" id="ARBA00023286"/>
    </source>
</evidence>
<keyword evidence="13" id="KW-1185">Reference proteome</keyword>
<dbReference type="AlphaFoldDB" id="A0A8H7UB65"/>
<dbReference type="SMART" id="SM00367">
    <property type="entry name" value="LRR_CC"/>
    <property type="match status" value="8"/>
</dbReference>
<evidence type="ECO:0000256" key="2">
    <source>
        <dbReference type="ARBA" id="ARBA00022448"/>
    </source>
</evidence>
<evidence type="ECO:0000313" key="12">
    <source>
        <dbReference type="EMBL" id="KAG2179121.1"/>
    </source>
</evidence>
<sequence>MSLRTYRPKDVIIRQGDSAKAMFFLLRGVVHVCSRDNECIFATLHQGSFFGEIGILFSIPRTATIVADTKCCVACLTAETLQSILPQYPQVEKVIRFEAEERLSMLHKKRLQYVSAPGETGRRRSEELVDKDSFVKSSIYENICHLQIFAECTDEDLLHMIALNLDSKQFKPHTRIFDRNEVSSDIYFIISGTVEVIAPVCTDEICSSTEDVVLSRLGPTSHFGEIAAMLNVPRPADVRTITDVDCYVLTQAKLRQVTQHFPRFAARMKEMAEDRLEKLHHLQATYDYPSHNKDENSKVPENLNNVQKLQNDDSQRVPVVKHHCVDKSTICSTSSDQDPTLSSHVSKMRDMGTRKRRASVAVWSDPNLLAFAEQKAAEPTIQRRPPSWFTDAINDETQSVSGSLSDATNSATLMSMKDEVLVRILQFVDFATKLKFREVCQRAESLLASQASRPLFKDVDLSPWNKKMTDAYFIPISMFLESRVKTLNLTNCFHLTFKSFSAISEYNSRLINLNLHSCWELTDNSLASLATGCPYLTDIDLSNCRKITDRGIYSLFSTARQNLSGEEELASNLSEMSVDGHSAASTPPATSGITRIALSYCKNLTDTSMRYMAEFGAETLVFINFQRCTTITDAGFESWQPGSFKRLESVILNDCTFLTDMAISSLVRAAPNIRYMSLSFCCALTDNSIEVLARHLKQLEHIDASFCGAAVSDASVQALVQEGLPNLKEIIVRGCVRVTDTSVYALLAIAGQLHLLNISQCQSVTMETKSMLQHYQNDGEDCPQVVV</sequence>
<evidence type="ECO:0000313" key="13">
    <source>
        <dbReference type="Proteomes" id="UP000654370"/>
    </source>
</evidence>